<comment type="caution">
    <text evidence="4">The sequence shown here is derived from an EMBL/GenBank/DDBJ whole genome shotgun (WGS) entry which is preliminary data.</text>
</comment>
<gene>
    <name evidence="4" type="ORF">ACHAXA_007450</name>
</gene>
<dbReference type="InterPro" id="IPR000917">
    <property type="entry name" value="Sulfatase_N"/>
</dbReference>
<keyword evidence="2" id="KW-0732">Signal</keyword>
<dbReference type="PANTHER" id="PTHR43108">
    <property type="entry name" value="N-ACETYLGLUCOSAMINE-6-SULFATASE FAMILY MEMBER"/>
    <property type="match status" value="1"/>
</dbReference>
<accession>A0ABD3R4H0</accession>
<dbReference type="InterPro" id="IPR017850">
    <property type="entry name" value="Alkaline_phosphatase_core_sf"/>
</dbReference>
<dbReference type="Pfam" id="PF00884">
    <property type="entry name" value="Sulfatase"/>
    <property type="match status" value="1"/>
</dbReference>
<keyword evidence="5" id="KW-1185">Reference proteome</keyword>
<dbReference type="Proteomes" id="UP001530377">
    <property type="component" value="Unassembled WGS sequence"/>
</dbReference>
<feature type="signal peptide" evidence="2">
    <location>
        <begin position="1"/>
        <end position="16"/>
    </location>
</feature>
<dbReference type="AlphaFoldDB" id="A0ABD3R4H0"/>
<feature type="chain" id="PRO_5044810963" description="Sulfatase N-terminal domain-containing protein" evidence="2">
    <location>
        <begin position="17"/>
        <end position="484"/>
    </location>
</feature>
<evidence type="ECO:0000256" key="1">
    <source>
        <dbReference type="ARBA" id="ARBA00008779"/>
    </source>
</evidence>
<dbReference type="EMBL" id="JALLPB020000911">
    <property type="protein sequence ID" value="KAL3806016.1"/>
    <property type="molecule type" value="Genomic_DNA"/>
</dbReference>
<sequence length="484" mass="53990">MAAVTTLSIIAAIGSAVVILSGQQNAQPNGHGCMEIDVADEVSHPFYDRDYFARYFGELNYTVGIFGKHLNGGNPSFLPEGVDEMLINGGGSFLNPEFVVSTRNSLPPRSVTFDNCTATTGFPCYSTSIIGNASLAWIERHIAANNNMDNNAKPFFALISLKAPHIEDGPDFPKAIPAPWYENATVLESIAPRTPNYNCSVEDHHWLAQSQHPVTAKEAEEADKLYVSRVKSLMSVDDMVQDLVQVLEDQALLSNTYIIFTSDNGYKLGQFRMFGKAAAYEDDIRIPMMIRGPGIQSNVSSTLMGTHVDLIPTLLGMAGQSQIPATMDGRNLANCLIGEEDTHCEFSDSSVLVEYLSLGENMVRYNHTFDVYNHSFNALRFRQSHANESSVPDHWFYSFDSSGPNVMRDMKYVEYRNSQIDRNAMHSPLEIEVFDLERDPYEMSNLRDVIHPYLLGLLQEKLQRLLRCQGESCRQEHNSGVDEG</sequence>
<dbReference type="SUPFAM" id="SSF53649">
    <property type="entry name" value="Alkaline phosphatase-like"/>
    <property type="match status" value="1"/>
</dbReference>
<evidence type="ECO:0000313" key="4">
    <source>
        <dbReference type="EMBL" id="KAL3806016.1"/>
    </source>
</evidence>
<organism evidence="4 5">
    <name type="scientific">Cyclostephanos tholiformis</name>
    <dbReference type="NCBI Taxonomy" id="382380"/>
    <lineage>
        <taxon>Eukaryota</taxon>
        <taxon>Sar</taxon>
        <taxon>Stramenopiles</taxon>
        <taxon>Ochrophyta</taxon>
        <taxon>Bacillariophyta</taxon>
        <taxon>Coscinodiscophyceae</taxon>
        <taxon>Thalassiosirophycidae</taxon>
        <taxon>Stephanodiscales</taxon>
        <taxon>Stephanodiscaceae</taxon>
        <taxon>Cyclostephanos</taxon>
    </lineage>
</organism>
<dbReference type="Gene3D" id="3.40.720.10">
    <property type="entry name" value="Alkaline Phosphatase, subunit A"/>
    <property type="match status" value="1"/>
</dbReference>
<protein>
    <recommendedName>
        <fullName evidence="3">Sulfatase N-terminal domain-containing protein</fullName>
    </recommendedName>
</protein>
<proteinExistence type="inferred from homology"/>
<evidence type="ECO:0000313" key="5">
    <source>
        <dbReference type="Proteomes" id="UP001530377"/>
    </source>
</evidence>
<feature type="domain" description="Sulfatase N-terminal" evidence="3">
    <location>
        <begin position="136"/>
        <end position="319"/>
    </location>
</feature>
<reference evidence="4 5" key="1">
    <citation type="submission" date="2024-10" db="EMBL/GenBank/DDBJ databases">
        <title>Updated reference genomes for cyclostephanoid diatoms.</title>
        <authorList>
            <person name="Roberts W.R."/>
            <person name="Alverson A.J."/>
        </authorList>
    </citation>
    <scope>NUCLEOTIDE SEQUENCE [LARGE SCALE GENOMIC DNA]</scope>
    <source>
        <strain evidence="4 5">AJA228-03</strain>
    </source>
</reference>
<comment type="similarity">
    <text evidence="1">Belongs to the sulfatase family.</text>
</comment>
<dbReference type="PANTHER" id="PTHR43108:SF8">
    <property type="entry name" value="SD21168P"/>
    <property type="match status" value="1"/>
</dbReference>
<evidence type="ECO:0000259" key="3">
    <source>
        <dbReference type="Pfam" id="PF00884"/>
    </source>
</evidence>
<name>A0ABD3R4H0_9STRA</name>
<evidence type="ECO:0000256" key="2">
    <source>
        <dbReference type="SAM" id="SignalP"/>
    </source>
</evidence>